<dbReference type="AlphaFoldDB" id="A0A1C9U4P5"/>
<sequence length="419" mass="47826">MHRIWVAVIFVLLSAEYCFGVKPVLGVKVGVGYDLLSQEYFLDSAIAEGPDSLLTRWTLRTTYLDDIKARIDFNVTHPDRRSYSFRSTYEQARELIRVRLNGDWRPTVGPIALEWRGQTDWRVRYRDTSKPGDTYFSGSGSIRARYPFSSQLSTFVQAQGNIVSFEYPAQYVYDYYRVGGKVGMELISATGLAGVSAFLLQRQVPDSQNLDYDNAGLDASWLSSYGWGDLDLFARFDHKNYNQPGDQDDYRRLELTARSRQGLGQRYFLRQEVEAAQYFYNDEDLLNASFLELAGVVQMGYQSGGLMVGAGPEGKILREEDKNGTTGEDYTEGGLQLDLDYLGSSLFGSLEWSTGYRTLALESEGQTDFFYQRLNILFDWTLQERWTFSLFGAAEWEWHSPSSDDSRLYLLSTALSYSF</sequence>
<evidence type="ECO:0000313" key="1">
    <source>
        <dbReference type="EMBL" id="AOR51109.1"/>
    </source>
</evidence>
<protein>
    <submittedName>
        <fullName evidence="1">Elongator complex protein 1 isoform 2</fullName>
    </submittedName>
</protein>
<dbReference type="EMBL" id="KT982360">
    <property type="protein sequence ID" value="AOR51109.1"/>
    <property type="molecule type" value="Genomic_DNA"/>
</dbReference>
<reference evidence="1" key="1">
    <citation type="journal article" date="2016" name="Sci. Rep.">
        <title>Triclosan Resistome from Metagenome Reveals Diverse Enoyl Acyl Carrier Protein Reductases and Selective Enrichment of Triclosan Resistance Genes.</title>
        <authorList>
            <person name="Khan R."/>
            <person name="Kong H.G."/>
            <person name="Jung Y.H."/>
            <person name="Choi J."/>
            <person name="Baek K.Y."/>
            <person name="Hwang E.C."/>
            <person name="Lee S.W."/>
        </authorList>
    </citation>
    <scope>NUCLEOTIDE SEQUENCE</scope>
</reference>
<accession>A0A1C9U4P5</accession>
<name>A0A1C9U4P5_9BACT</name>
<organism evidence="1">
    <name type="scientific">uncultured bacterium pAW1</name>
    <dbReference type="NCBI Taxonomy" id="1781155"/>
    <lineage>
        <taxon>Bacteria</taxon>
        <taxon>environmental samples</taxon>
    </lineage>
</organism>
<proteinExistence type="predicted"/>